<accession>A0A918ZS15</accession>
<dbReference type="InterPro" id="IPR036388">
    <property type="entry name" value="WH-like_DNA-bd_sf"/>
</dbReference>
<evidence type="ECO:0000256" key="3">
    <source>
        <dbReference type="ARBA" id="ARBA00023163"/>
    </source>
</evidence>
<feature type="domain" description="HTH arsR-type" evidence="4">
    <location>
        <begin position="241"/>
        <end position="337"/>
    </location>
</feature>
<dbReference type="GO" id="GO:0003700">
    <property type="term" value="F:DNA-binding transcription factor activity"/>
    <property type="evidence" value="ECO:0007669"/>
    <property type="project" value="InterPro"/>
</dbReference>
<dbReference type="CDD" id="cd00090">
    <property type="entry name" value="HTH_ARSR"/>
    <property type="match status" value="1"/>
</dbReference>
<evidence type="ECO:0000313" key="5">
    <source>
        <dbReference type="EMBL" id="GHE64515.1"/>
    </source>
</evidence>
<evidence type="ECO:0000313" key="6">
    <source>
        <dbReference type="Proteomes" id="UP000608024"/>
    </source>
</evidence>
<dbReference type="Pfam" id="PF12840">
    <property type="entry name" value="HTH_20"/>
    <property type="match status" value="1"/>
</dbReference>
<dbReference type="GO" id="GO:0003677">
    <property type="term" value="F:DNA binding"/>
    <property type="evidence" value="ECO:0007669"/>
    <property type="project" value="UniProtKB-KW"/>
</dbReference>
<dbReference type="InterPro" id="IPR036390">
    <property type="entry name" value="WH_DNA-bd_sf"/>
</dbReference>
<dbReference type="RefSeq" id="WP_190137052.1">
    <property type="nucleotide sequence ID" value="NZ_BNBT01000051.1"/>
</dbReference>
<dbReference type="InterPro" id="IPR051011">
    <property type="entry name" value="Metal_resp_trans_reg"/>
</dbReference>
<reference evidence="5" key="2">
    <citation type="submission" date="2020-09" db="EMBL/GenBank/DDBJ databases">
        <authorList>
            <person name="Sun Q."/>
            <person name="Ohkuma M."/>
        </authorList>
    </citation>
    <scope>NUCLEOTIDE SEQUENCE</scope>
    <source>
        <strain evidence="5">JCM 4784</strain>
    </source>
</reference>
<keyword evidence="6" id="KW-1185">Reference proteome</keyword>
<dbReference type="AlphaFoldDB" id="A0A918ZS15"/>
<keyword evidence="1" id="KW-0805">Transcription regulation</keyword>
<gene>
    <name evidence="5" type="ORF">GCM10018785_36800</name>
</gene>
<keyword evidence="3" id="KW-0804">Transcription</keyword>
<dbReference type="PANTHER" id="PTHR43132:SF8">
    <property type="entry name" value="HTH-TYPE TRANSCRIPTIONAL REGULATOR KMTR"/>
    <property type="match status" value="1"/>
</dbReference>
<dbReference type="InterPro" id="IPR001845">
    <property type="entry name" value="HTH_ArsR_DNA-bd_dom"/>
</dbReference>
<keyword evidence="2" id="KW-0238">DNA-binding</keyword>
<dbReference type="PROSITE" id="PS50987">
    <property type="entry name" value="HTH_ARSR_2"/>
    <property type="match status" value="1"/>
</dbReference>
<reference evidence="5" key="1">
    <citation type="journal article" date="2014" name="Int. J. Syst. Evol. Microbiol.">
        <title>Complete genome sequence of Corynebacterium casei LMG S-19264T (=DSM 44701T), isolated from a smear-ripened cheese.</title>
        <authorList>
            <consortium name="US DOE Joint Genome Institute (JGI-PGF)"/>
            <person name="Walter F."/>
            <person name="Albersmeier A."/>
            <person name="Kalinowski J."/>
            <person name="Ruckert C."/>
        </authorList>
    </citation>
    <scope>NUCLEOTIDE SEQUENCE</scope>
    <source>
        <strain evidence="5">JCM 4784</strain>
    </source>
</reference>
<dbReference type="Gene3D" id="1.10.10.10">
    <property type="entry name" value="Winged helix-like DNA-binding domain superfamily/Winged helix DNA-binding domain"/>
    <property type="match status" value="1"/>
</dbReference>
<dbReference type="PANTHER" id="PTHR43132">
    <property type="entry name" value="ARSENICAL RESISTANCE OPERON REPRESSOR ARSR-RELATED"/>
    <property type="match status" value="1"/>
</dbReference>
<organism evidence="5 6">
    <name type="scientific">Streptomyces longispororuber</name>
    <dbReference type="NCBI Taxonomy" id="68230"/>
    <lineage>
        <taxon>Bacteria</taxon>
        <taxon>Bacillati</taxon>
        <taxon>Actinomycetota</taxon>
        <taxon>Actinomycetes</taxon>
        <taxon>Kitasatosporales</taxon>
        <taxon>Streptomycetaceae</taxon>
        <taxon>Streptomyces</taxon>
    </lineage>
</organism>
<sequence length="344" mass="37514">MLRIHFTTDDLQNIRLAREPDPLWEIVCSLCRLRTGQGPLEFGHWRRSARHRVPRDAPLRHSLRHLGTLVPSFGYIPDFLTPPVTGAALAEELDLLRATPRPQLARDLARLAESHPLPGWATALGRPGGGAGLTPLTDALADYFRTLLEPHWAEVRAVVRDDIGRRARALLGGGTRALLDSLRPFAHWKSPLLEVDYPVDRDLYLQGRGLLLVPSYFCWRRPTAPADAEQPPVLVFPATRSPLVIAHATEGGTARLLGRSRAAVLAEVVRRSDGRTTSEIATAVGLALSSASHQLDVLRNGGLVTSRRDGKYVLHSATSLGLRILCAGTRGTAAAPDRGLPARP</sequence>
<evidence type="ECO:0000256" key="1">
    <source>
        <dbReference type="ARBA" id="ARBA00023015"/>
    </source>
</evidence>
<name>A0A918ZS15_9ACTN</name>
<protein>
    <submittedName>
        <fullName evidence="5">Transcriptional regulator</fullName>
    </submittedName>
</protein>
<dbReference type="SMART" id="SM00418">
    <property type="entry name" value="HTH_ARSR"/>
    <property type="match status" value="1"/>
</dbReference>
<dbReference type="SUPFAM" id="SSF46785">
    <property type="entry name" value="Winged helix' DNA-binding domain"/>
    <property type="match status" value="1"/>
</dbReference>
<comment type="caution">
    <text evidence="5">The sequence shown here is derived from an EMBL/GenBank/DDBJ whole genome shotgun (WGS) entry which is preliminary data.</text>
</comment>
<dbReference type="Proteomes" id="UP000608024">
    <property type="component" value="Unassembled WGS sequence"/>
</dbReference>
<proteinExistence type="predicted"/>
<dbReference type="EMBL" id="BNBT01000051">
    <property type="protein sequence ID" value="GHE64515.1"/>
    <property type="molecule type" value="Genomic_DNA"/>
</dbReference>
<evidence type="ECO:0000256" key="2">
    <source>
        <dbReference type="ARBA" id="ARBA00023125"/>
    </source>
</evidence>
<dbReference type="InterPro" id="IPR011991">
    <property type="entry name" value="ArsR-like_HTH"/>
</dbReference>
<evidence type="ECO:0000259" key="4">
    <source>
        <dbReference type="PROSITE" id="PS50987"/>
    </source>
</evidence>